<dbReference type="OrthoDB" id="531718at2"/>
<reference evidence="3 4" key="1">
    <citation type="submission" date="2014-12" db="EMBL/GenBank/DDBJ databases">
        <title>16Stimator: statistical estimation of ribosomal gene copy numbers from draft genome assemblies.</title>
        <authorList>
            <person name="Perisin M.A."/>
            <person name="Vetter M."/>
            <person name="Gilbert J.A."/>
            <person name="Bergelson J."/>
        </authorList>
    </citation>
    <scope>NUCLEOTIDE SEQUENCE [LARGE SCALE GENOMIC DNA]</scope>
    <source>
        <strain evidence="3 4">MEJ076</strain>
    </source>
</reference>
<evidence type="ECO:0000256" key="1">
    <source>
        <dbReference type="SAM" id="SignalP"/>
    </source>
</evidence>
<name>A0A0D0KWQ3_AGRTU</name>
<feature type="chain" id="PRO_5002214916" description="DUF4394 domain-containing protein" evidence="1">
    <location>
        <begin position="24"/>
        <end position="262"/>
    </location>
</feature>
<feature type="domain" description="DUF4394" evidence="2">
    <location>
        <begin position="34"/>
        <end position="257"/>
    </location>
</feature>
<evidence type="ECO:0000313" key="3">
    <source>
        <dbReference type="EMBL" id="KIQ02864.1"/>
    </source>
</evidence>
<dbReference type="InterPro" id="IPR025507">
    <property type="entry name" value="DUF4394"/>
</dbReference>
<evidence type="ECO:0000259" key="2">
    <source>
        <dbReference type="Pfam" id="PF14339"/>
    </source>
</evidence>
<protein>
    <recommendedName>
        <fullName evidence="2">DUF4394 domain-containing protein</fullName>
    </recommendedName>
</protein>
<evidence type="ECO:0000313" key="4">
    <source>
        <dbReference type="Proteomes" id="UP000035017"/>
    </source>
</evidence>
<organism evidence="3 4">
    <name type="scientific">Agrobacterium tumefaciens</name>
    <dbReference type="NCBI Taxonomy" id="358"/>
    <lineage>
        <taxon>Bacteria</taxon>
        <taxon>Pseudomonadati</taxon>
        <taxon>Pseudomonadota</taxon>
        <taxon>Alphaproteobacteria</taxon>
        <taxon>Hyphomicrobiales</taxon>
        <taxon>Rhizobiaceae</taxon>
        <taxon>Rhizobium/Agrobacterium group</taxon>
        <taxon>Agrobacterium</taxon>
        <taxon>Agrobacterium tumefaciens complex</taxon>
    </lineage>
</organism>
<feature type="signal peptide" evidence="1">
    <location>
        <begin position="1"/>
        <end position="23"/>
    </location>
</feature>
<dbReference type="EMBL" id="JXQV01000009">
    <property type="protein sequence ID" value="KIQ02864.1"/>
    <property type="molecule type" value="Genomic_DNA"/>
</dbReference>
<dbReference type="SUPFAM" id="SSF50969">
    <property type="entry name" value="YVTN repeat-like/Quinoprotein amine dehydrogenase"/>
    <property type="match status" value="1"/>
</dbReference>
<gene>
    <name evidence="3" type="ORF">RU07_09720</name>
</gene>
<dbReference type="InterPro" id="IPR011044">
    <property type="entry name" value="Quino_amine_DH_bsu"/>
</dbReference>
<comment type="caution">
    <text evidence="3">The sequence shown here is derived from an EMBL/GenBank/DDBJ whole genome shotgun (WGS) entry which is preliminary data.</text>
</comment>
<dbReference type="Proteomes" id="UP000035017">
    <property type="component" value="Unassembled WGS sequence"/>
</dbReference>
<accession>A0A0D0KWQ3</accession>
<keyword evidence="1" id="KW-0732">Signal</keyword>
<proteinExistence type="predicted"/>
<dbReference type="AlphaFoldDB" id="A0A0D0KWQ3"/>
<dbReference type="Pfam" id="PF14339">
    <property type="entry name" value="DUF4394"/>
    <property type="match status" value="1"/>
</dbReference>
<sequence>MTILRTATIASALLATSATFAFAAPVLGLAGDKTLVMFDTDKPAVTKTMDVTGVEKLVGIDFRPGTKTVVGVTADNTIVSINLETGAATEVAKMDKPLTMTQAPVVVDFNPMADRLRYMTGTTNHRVHPDTGAVTVDGTLAFEDADMHKGETPNIVAAAYTNSYGKPEKTAMYNIDATIGALIQQTKPNDGTLKSIGKLGIETKPATYAFDIQTTADGKNTAMLVAGTALYTVNLETGKATKAGDITGVELPLRDIAVLPAM</sequence>